<name>A0A1H9D1M2_9GAMM</name>
<evidence type="ECO:0000256" key="9">
    <source>
        <dbReference type="ARBA" id="ARBA00022989"/>
    </source>
</evidence>
<evidence type="ECO:0000256" key="8">
    <source>
        <dbReference type="ARBA" id="ARBA00022982"/>
    </source>
</evidence>
<dbReference type="AlphaFoldDB" id="A0A1H9D1M2"/>
<evidence type="ECO:0000256" key="2">
    <source>
        <dbReference type="ARBA" id="ARBA00004651"/>
    </source>
</evidence>
<evidence type="ECO:0000313" key="16">
    <source>
        <dbReference type="Proteomes" id="UP000198749"/>
    </source>
</evidence>
<dbReference type="GO" id="GO:0009055">
    <property type="term" value="F:electron transfer activity"/>
    <property type="evidence" value="ECO:0007669"/>
    <property type="project" value="InterPro"/>
</dbReference>
<accession>A0A1H9D1M2</accession>
<keyword evidence="11 13" id="KW-0472">Membrane</keyword>
<reference evidence="16" key="1">
    <citation type="submission" date="2016-10" db="EMBL/GenBank/DDBJ databases">
        <authorList>
            <person name="Varghese N."/>
            <person name="Submissions S."/>
        </authorList>
    </citation>
    <scope>NUCLEOTIDE SEQUENCE [LARGE SCALE GENOMIC DNA]</scope>
    <source>
        <strain evidence="16">DSM 18887</strain>
    </source>
</reference>
<dbReference type="PANTHER" id="PTHR30529">
    <property type="entry name" value="CYTOCHROME B561"/>
    <property type="match status" value="1"/>
</dbReference>
<evidence type="ECO:0000256" key="12">
    <source>
        <dbReference type="ARBA" id="ARBA00037975"/>
    </source>
</evidence>
<evidence type="ECO:0000256" key="11">
    <source>
        <dbReference type="ARBA" id="ARBA00023136"/>
    </source>
</evidence>
<feature type="transmembrane region" description="Helical" evidence="13">
    <location>
        <begin position="52"/>
        <end position="71"/>
    </location>
</feature>
<feature type="transmembrane region" description="Helical" evidence="13">
    <location>
        <begin position="145"/>
        <end position="165"/>
    </location>
</feature>
<dbReference type="GO" id="GO:0046872">
    <property type="term" value="F:metal ion binding"/>
    <property type="evidence" value="ECO:0007669"/>
    <property type="project" value="UniProtKB-KW"/>
</dbReference>
<feature type="transmembrane region" description="Helical" evidence="13">
    <location>
        <begin position="12"/>
        <end position="32"/>
    </location>
</feature>
<keyword evidence="3" id="KW-0813">Transport</keyword>
<evidence type="ECO:0000256" key="10">
    <source>
        <dbReference type="ARBA" id="ARBA00023004"/>
    </source>
</evidence>
<dbReference type="Proteomes" id="UP000198749">
    <property type="component" value="Unassembled WGS sequence"/>
</dbReference>
<sequence>MAIPVTDNPKSFGLGSILLHWFTALMIIGMYPLGLYIGTLTYYDADYHTVPYWHKSIGMILMGLMLVRVLWRTMNTTPAPLPQPKPLLLATKAAHLLLYLLTATTLISGYMISTADGRGIEVFNWFEIPALPAVTENQEDIAGEIHYLTATMLISLAAIHALAALKHHFIDKDKTLTRMINMRQETNQ</sequence>
<keyword evidence="6 13" id="KW-0812">Transmembrane</keyword>
<evidence type="ECO:0000256" key="7">
    <source>
        <dbReference type="ARBA" id="ARBA00022723"/>
    </source>
</evidence>
<protein>
    <submittedName>
        <fullName evidence="15">Cytochrome b561</fullName>
    </submittedName>
</protein>
<dbReference type="EMBL" id="FOGB01000001">
    <property type="protein sequence ID" value="SEQ06658.1"/>
    <property type="molecule type" value="Genomic_DNA"/>
</dbReference>
<keyword evidence="4" id="KW-1003">Cell membrane</keyword>
<dbReference type="InterPro" id="IPR011577">
    <property type="entry name" value="Cyt_b561_bac/Ni-Hgenase"/>
</dbReference>
<dbReference type="InterPro" id="IPR016174">
    <property type="entry name" value="Di-haem_cyt_TM"/>
</dbReference>
<evidence type="ECO:0000256" key="13">
    <source>
        <dbReference type="SAM" id="Phobius"/>
    </source>
</evidence>
<evidence type="ECO:0000313" key="15">
    <source>
        <dbReference type="EMBL" id="SEQ06658.1"/>
    </source>
</evidence>
<dbReference type="Pfam" id="PF01292">
    <property type="entry name" value="Ni_hydr_CYTB"/>
    <property type="match status" value="1"/>
</dbReference>
<evidence type="ECO:0000256" key="4">
    <source>
        <dbReference type="ARBA" id="ARBA00022475"/>
    </source>
</evidence>
<dbReference type="GO" id="GO:0022904">
    <property type="term" value="P:respiratory electron transport chain"/>
    <property type="evidence" value="ECO:0007669"/>
    <property type="project" value="InterPro"/>
</dbReference>
<evidence type="ECO:0000256" key="5">
    <source>
        <dbReference type="ARBA" id="ARBA00022617"/>
    </source>
</evidence>
<feature type="domain" description="Cytochrome b561 bacterial/Ni-hydrogenase" evidence="14">
    <location>
        <begin position="12"/>
        <end position="181"/>
    </location>
</feature>
<evidence type="ECO:0000256" key="6">
    <source>
        <dbReference type="ARBA" id="ARBA00022692"/>
    </source>
</evidence>
<dbReference type="GO" id="GO:0020037">
    <property type="term" value="F:heme binding"/>
    <property type="evidence" value="ECO:0007669"/>
    <property type="project" value="TreeGrafter"/>
</dbReference>
<keyword evidence="16" id="KW-1185">Reference proteome</keyword>
<comment type="subcellular location">
    <subcellularLocation>
        <location evidence="2">Cell membrane</location>
        <topology evidence="2">Multi-pass membrane protein</topology>
    </subcellularLocation>
</comment>
<evidence type="ECO:0000259" key="14">
    <source>
        <dbReference type="Pfam" id="PF01292"/>
    </source>
</evidence>
<keyword evidence="8" id="KW-0249">Electron transport</keyword>
<evidence type="ECO:0000256" key="3">
    <source>
        <dbReference type="ARBA" id="ARBA00022448"/>
    </source>
</evidence>
<proteinExistence type="inferred from homology"/>
<gene>
    <name evidence="15" type="ORF">SAMN03080615_00257</name>
</gene>
<dbReference type="InterPro" id="IPR052168">
    <property type="entry name" value="Cytochrome_b561_oxidase"/>
</dbReference>
<dbReference type="Gene3D" id="1.20.950.20">
    <property type="entry name" value="Transmembrane di-heme cytochromes, Chain C"/>
    <property type="match status" value="1"/>
</dbReference>
<keyword evidence="10" id="KW-0408">Iron</keyword>
<dbReference type="STRING" id="355243.SAMN03080615_00257"/>
<dbReference type="PANTHER" id="PTHR30529:SF1">
    <property type="entry name" value="CYTOCHROME B561 HOMOLOG 2"/>
    <property type="match status" value="1"/>
</dbReference>
<keyword evidence="7" id="KW-0479">Metal-binding</keyword>
<dbReference type="OrthoDB" id="9793784at2"/>
<feature type="transmembrane region" description="Helical" evidence="13">
    <location>
        <begin position="92"/>
        <end position="112"/>
    </location>
</feature>
<keyword evidence="5" id="KW-0349">Heme</keyword>
<dbReference type="GO" id="GO:0005886">
    <property type="term" value="C:plasma membrane"/>
    <property type="evidence" value="ECO:0007669"/>
    <property type="project" value="UniProtKB-SubCell"/>
</dbReference>
<evidence type="ECO:0000256" key="1">
    <source>
        <dbReference type="ARBA" id="ARBA00001970"/>
    </source>
</evidence>
<comment type="cofactor">
    <cofactor evidence="1">
        <name>heme b</name>
        <dbReference type="ChEBI" id="CHEBI:60344"/>
    </cofactor>
</comment>
<dbReference type="RefSeq" id="WP_091352886.1">
    <property type="nucleotide sequence ID" value="NZ_AP025284.1"/>
</dbReference>
<comment type="similarity">
    <text evidence="12">Belongs to the cytochrome b561 family.</text>
</comment>
<keyword evidence="9 13" id="KW-1133">Transmembrane helix</keyword>
<organism evidence="15 16">
    <name type="scientific">Amphritea atlantica</name>
    <dbReference type="NCBI Taxonomy" id="355243"/>
    <lineage>
        <taxon>Bacteria</taxon>
        <taxon>Pseudomonadati</taxon>
        <taxon>Pseudomonadota</taxon>
        <taxon>Gammaproteobacteria</taxon>
        <taxon>Oceanospirillales</taxon>
        <taxon>Oceanospirillaceae</taxon>
        <taxon>Amphritea</taxon>
    </lineage>
</organism>
<dbReference type="SUPFAM" id="SSF81342">
    <property type="entry name" value="Transmembrane di-heme cytochromes"/>
    <property type="match status" value="1"/>
</dbReference>